<dbReference type="EC" id="5.2.1.8" evidence="6"/>
<dbReference type="InterPro" id="IPR046357">
    <property type="entry name" value="PPIase_dom_sf"/>
</dbReference>
<dbReference type="InterPro" id="IPR036944">
    <property type="entry name" value="PPIase_FKBP_N_sf"/>
</dbReference>
<dbReference type="GO" id="GO:0003755">
    <property type="term" value="F:peptidyl-prolyl cis-trans isomerase activity"/>
    <property type="evidence" value="ECO:0007669"/>
    <property type="project" value="UniProtKB-UniRule"/>
</dbReference>
<evidence type="ECO:0000256" key="2">
    <source>
        <dbReference type="ARBA" id="ARBA00006577"/>
    </source>
</evidence>
<evidence type="ECO:0000256" key="6">
    <source>
        <dbReference type="RuleBase" id="RU003915"/>
    </source>
</evidence>
<dbReference type="Gene3D" id="1.10.287.460">
    <property type="entry name" value="Peptidyl-prolyl cis-trans isomerase, FKBP-type, N-terminal domain"/>
    <property type="match status" value="1"/>
</dbReference>
<organism evidence="9 10">
    <name type="scientific">Candidatus Rhodobacter oscarellae</name>
    <dbReference type="NCBI Taxonomy" id="1675527"/>
    <lineage>
        <taxon>Bacteria</taxon>
        <taxon>Pseudomonadati</taxon>
        <taxon>Pseudomonadota</taxon>
        <taxon>Alphaproteobacteria</taxon>
        <taxon>Rhodobacterales</taxon>
        <taxon>Rhodobacter group</taxon>
        <taxon>Rhodobacter</taxon>
    </lineage>
</organism>
<comment type="caution">
    <text evidence="9">The sequence shown here is derived from an EMBL/GenBank/DDBJ whole genome shotgun (WGS) entry which is preliminary data.</text>
</comment>
<comment type="catalytic activity">
    <reaction evidence="1 5 6">
        <text>[protein]-peptidylproline (omega=180) = [protein]-peptidylproline (omega=0)</text>
        <dbReference type="Rhea" id="RHEA:16237"/>
        <dbReference type="Rhea" id="RHEA-COMP:10747"/>
        <dbReference type="Rhea" id="RHEA-COMP:10748"/>
        <dbReference type="ChEBI" id="CHEBI:83833"/>
        <dbReference type="ChEBI" id="CHEBI:83834"/>
        <dbReference type="EC" id="5.2.1.8"/>
    </reaction>
</comment>
<evidence type="ECO:0000256" key="1">
    <source>
        <dbReference type="ARBA" id="ARBA00000971"/>
    </source>
</evidence>
<gene>
    <name evidence="9" type="ORF">AIOL_001493</name>
</gene>
<dbReference type="PROSITE" id="PS50059">
    <property type="entry name" value="FKBP_PPIASE"/>
    <property type="match status" value="1"/>
</dbReference>
<evidence type="ECO:0000256" key="7">
    <source>
        <dbReference type="SAM" id="SignalP"/>
    </source>
</evidence>
<dbReference type="Pfam" id="PF00254">
    <property type="entry name" value="FKBP_C"/>
    <property type="match status" value="1"/>
</dbReference>
<name>A0A0J9E3W8_9RHOB</name>
<dbReference type="InterPro" id="IPR000774">
    <property type="entry name" value="PPIase_FKBP_N"/>
</dbReference>
<keyword evidence="3 5" id="KW-0697">Rotamase</keyword>
<accession>A0A0J9E3W8</accession>
<dbReference type="AlphaFoldDB" id="A0A0J9E3W8"/>
<keyword evidence="10" id="KW-1185">Reference proteome</keyword>
<proteinExistence type="inferred from homology"/>
<evidence type="ECO:0000313" key="10">
    <source>
        <dbReference type="Proteomes" id="UP000037178"/>
    </source>
</evidence>
<dbReference type="NCBIfam" id="NF008602">
    <property type="entry name" value="PRK11570.1"/>
    <property type="match status" value="1"/>
</dbReference>
<sequence length="233" mass="24903">MTRLLPALALCATALPLALAAPALAQQEGPALDSAQEIASYAIGRRIGASLLQQDIFELDLEKLALGIAEEIEGKDLPVTVEEIQAAMQELQAQQDAVREARGQLAIEEGQSFLQENKDRAGVVVTESGLQYLISEAGEGEPPNSEQMVTVHYTGRLLDGTVFDSSVERGAPATFPVKGVIPGWQEALQLMRPGATWEVWIPSEIAYGARGAGADIGPNEVLNFTIQLIEISN</sequence>
<dbReference type="GO" id="GO:0006457">
    <property type="term" value="P:protein folding"/>
    <property type="evidence" value="ECO:0007669"/>
    <property type="project" value="InterPro"/>
</dbReference>
<dbReference type="OrthoDB" id="9812109at2"/>
<dbReference type="EMBL" id="LFTY01000002">
    <property type="protein sequence ID" value="KMW56539.1"/>
    <property type="molecule type" value="Genomic_DNA"/>
</dbReference>
<dbReference type="Pfam" id="PF01346">
    <property type="entry name" value="FKBP_N"/>
    <property type="match status" value="1"/>
</dbReference>
<dbReference type="SUPFAM" id="SSF54534">
    <property type="entry name" value="FKBP-like"/>
    <property type="match status" value="1"/>
</dbReference>
<evidence type="ECO:0000256" key="3">
    <source>
        <dbReference type="ARBA" id="ARBA00023110"/>
    </source>
</evidence>
<keyword evidence="7" id="KW-0732">Signal</keyword>
<dbReference type="Gene3D" id="3.10.50.40">
    <property type="match status" value="1"/>
</dbReference>
<reference evidence="9 10" key="1">
    <citation type="submission" date="2015-06" db="EMBL/GenBank/DDBJ databases">
        <title>Draft genome sequence of an Alphaproteobacteria species associated to the Mediterranean sponge Oscarella lobularis.</title>
        <authorList>
            <person name="Jourda C."/>
            <person name="Santini S."/>
            <person name="Claverie J.-M."/>
        </authorList>
    </citation>
    <scope>NUCLEOTIDE SEQUENCE [LARGE SCALE GENOMIC DNA]</scope>
    <source>
        <strain evidence="9">IGS</strain>
    </source>
</reference>
<dbReference type="PANTHER" id="PTHR43811">
    <property type="entry name" value="FKBP-TYPE PEPTIDYL-PROLYL CIS-TRANS ISOMERASE FKPA"/>
    <property type="match status" value="1"/>
</dbReference>
<dbReference type="Proteomes" id="UP000037178">
    <property type="component" value="Unassembled WGS sequence"/>
</dbReference>
<feature type="chain" id="PRO_5005318127" description="Peptidyl-prolyl cis-trans isomerase" evidence="7">
    <location>
        <begin position="26"/>
        <end position="233"/>
    </location>
</feature>
<protein>
    <recommendedName>
        <fullName evidence="6">Peptidyl-prolyl cis-trans isomerase</fullName>
        <ecNumber evidence="6">5.2.1.8</ecNumber>
    </recommendedName>
</protein>
<feature type="signal peptide" evidence="7">
    <location>
        <begin position="1"/>
        <end position="25"/>
    </location>
</feature>
<dbReference type="PANTHER" id="PTHR43811:SF57">
    <property type="entry name" value="FKBP-TYPE PEPTIDYL-PROLYL CIS-TRANS ISOMERASE FKPA-RELATED"/>
    <property type="match status" value="1"/>
</dbReference>
<evidence type="ECO:0000259" key="8">
    <source>
        <dbReference type="PROSITE" id="PS50059"/>
    </source>
</evidence>
<evidence type="ECO:0000256" key="5">
    <source>
        <dbReference type="PROSITE-ProRule" id="PRU00277"/>
    </source>
</evidence>
<keyword evidence="4 5" id="KW-0413">Isomerase</keyword>
<dbReference type="InterPro" id="IPR001179">
    <property type="entry name" value="PPIase_FKBP_dom"/>
</dbReference>
<dbReference type="RefSeq" id="WP_082152468.1">
    <property type="nucleotide sequence ID" value="NZ_LFTY01000002.1"/>
</dbReference>
<evidence type="ECO:0000256" key="4">
    <source>
        <dbReference type="ARBA" id="ARBA00023235"/>
    </source>
</evidence>
<feature type="domain" description="PPIase FKBP-type" evidence="8">
    <location>
        <begin position="146"/>
        <end position="232"/>
    </location>
</feature>
<dbReference type="STRING" id="1675527.AIOL_001493"/>
<comment type="similarity">
    <text evidence="2 6">Belongs to the FKBP-type PPIase family.</text>
</comment>
<evidence type="ECO:0000313" key="9">
    <source>
        <dbReference type="EMBL" id="KMW56539.1"/>
    </source>
</evidence>
<dbReference type="PATRIC" id="fig|1675527.3.peg.1581"/>